<evidence type="ECO:0000313" key="6">
    <source>
        <dbReference type="EMBL" id="SUX09811.1"/>
    </source>
</evidence>
<dbReference type="PANTHER" id="PTHR42987:SF7">
    <property type="entry name" value="SIGNAL PEPTIDE PEPTIDASE SPPA-RELATED"/>
    <property type="match status" value="1"/>
</dbReference>
<dbReference type="CDD" id="cd07023">
    <property type="entry name" value="S49_Sppa_N_C"/>
    <property type="match status" value="1"/>
</dbReference>
<dbReference type="InterPro" id="IPR002142">
    <property type="entry name" value="Peptidase_S49"/>
</dbReference>
<dbReference type="InterPro" id="IPR029045">
    <property type="entry name" value="ClpP/crotonase-like_dom_sf"/>
</dbReference>
<evidence type="ECO:0000256" key="4">
    <source>
        <dbReference type="ARBA" id="ARBA00022825"/>
    </source>
</evidence>
<accession>A0A381DH64</accession>
<dbReference type="EMBL" id="UFVD01000001">
    <property type="protein sequence ID" value="SUX09811.1"/>
    <property type="molecule type" value="Genomic_DNA"/>
</dbReference>
<dbReference type="PANTHER" id="PTHR42987">
    <property type="entry name" value="PEPTIDASE S49"/>
    <property type="match status" value="1"/>
</dbReference>
<dbReference type="STRING" id="32024.GCA_000788295_00138"/>
<keyword evidence="3 6" id="KW-0378">Hydrolase</keyword>
<dbReference type="Gene3D" id="6.20.330.10">
    <property type="match status" value="1"/>
</dbReference>
<evidence type="ECO:0000256" key="1">
    <source>
        <dbReference type="ARBA" id="ARBA00008683"/>
    </source>
</evidence>
<dbReference type="GO" id="GO:0008236">
    <property type="term" value="F:serine-type peptidase activity"/>
    <property type="evidence" value="ECO:0007669"/>
    <property type="project" value="UniProtKB-KW"/>
</dbReference>
<dbReference type="Pfam" id="PF01343">
    <property type="entry name" value="Peptidase_S49"/>
    <property type="match status" value="1"/>
</dbReference>
<keyword evidence="7" id="KW-1185">Reference proteome</keyword>
<evidence type="ECO:0000256" key="2">
    <source>
        <dbReference type="ARBA" id="ARBA00022670"/>
    </source>
</evidence>
<evidence type="ECO:0000259" key="5">
    <source>
        <dbReference type="Pfam" id="PF01343"/>
    </source>
</evidence>
<comment type="similarity">
    <text evidence="1">Belongs to the peptidase S49 family.</text>
</comment>
<keyword evidence="2" id="KW-0645">Protease</keyword>
<dbReference type="NCBIfam" id="TIGR00706">
    <property type="entry name" value="SppA_dom"/>
    <property type="match status" value="1"/>
</dbReference>
<protein>
    <submittedName>
        <fullName evidence="6">Signal peptide peptidase SppA, 36K type</fullName>
        <ecNumber evidence="6">3.4.-.-</ecNumber>
        <ecNumber evidence="6">3.4.21.-</ecNumber>
    </submittedName>
</protein>
<dbReference type="AlphaFoldDB" id="A0A381DH64"/>
<organism evidence="6 7">
    <name type="scientific">Campylobacter sputorum subsp. sputorum</name>
    <dbReference type="NCBI Taxonomy" id="32024"/>
    <lineage>
        <taxon>Bacteria</taxon>
        <taxon>Pseudomonadati</taxon>
        <taxon>Campylobacterota</taxon>
        <taxon>Epsilonproteobacteria</taxon>
        <taxon>Campylobacterales</taxon>
        <taxon>Campylobacteraceae</taxon>
        <taxon>Campylobacter</taxon>
    </lineage>
</organism>
<evidence type="ECO:0000256" key="3">
    <source>
        <dbReference type="ARBA" id="ARBA00022801"/>
    </source>
</evidence>
<sequence length="288" mass="32194">MQFLKAIFAPIRWIFEFINKYFKTFVFLFIVYLVFYSGENKDITNANLKEISLQGAIISSFDILKEIKDAQDDENIKGVLFIVDSPGGALSPSVEISLAIKSLNQTKPVLVYATGTMASGSYLSSIWASKIYANPGSFIGSIGVIMQGFNISELAKKVGVSDQTISAGEYKQSGTIMREWNQKEKAALQELVDKSYNFFVNEVANARKLDINKKDEWANARVFLGADALKLGLIDKISSYYEARNKLAKMSGVSNPSWKEKSNYDKFIDSLSKQSTKLMMDILAPRIM</sequence>
<dbReference type="EC" id="3.4.21.-" evidence="6"/>
<proteinExistence type="inferred from homology"/>
<dbReference type="EC" id="3.4.-.-" evidence="6"/>
<dbReference type="InterPro" id="IPR004635">
    <property type="entry name" value="Pept_S49_SppA"/>
</dbReference>
<dbReference type="GO" id="GO:0006508">
    <property type="term" value="P:proteolysis"/>
    <property type="evidence" value="ECO:0007669"/>
    <property type="project" value="UniProtKB-KW"/>
</dbReference>
<dbReference type="InterPro" id="IPR047272">
    <property type="entry name" value="S49_SppA_C"/>
</dbReference>
<dbReference type="SUPFAM" id="SSF52096">
    <property type="entry name" value="ClpP/crotonase"/>
    <property type="match status" value="1"/>
</dbReference>
<dbReference type="Gene3D" id="3.90.226.10">
    <property type="entry name" value="2-enoyl-CoA Hydratase, Chain A, domain 1"/>
    <property type="match status" value="1"/>
</dbReference>
<dbReference type="OrthoDB" id="9764363at2"/>
<evidence type="ECO:0000313" key="7">
    <source>
        <dbReference type="Proteomes" id="UP000254920"/>
    </source>
</evidence>
<keyword evidence="4" id="KW-0720">Serine protease</keyword>
<name>A0A381DH64_9BACT</name>
<gene>
    <name evidence="6" type="primary">sppA_1</name>
    <name evidence="6" type="ORF">NCTC12475_00209</name>
</gene>
<dbReference type="RefSeq" id="WP_115616014.1">
    <property type="nucleotide sequence ID" value="NZ_UFVD01000001.1"/>
</dbReference>
<reference evidence="6 7" key="1">
    <citation type="submission" date="2018-06" db="EMBL/GenBank/DDBJ databases">
        <authorList>
            <consortium name="Pathogen Informatics"/>
            <person name="Doyle S."/>
        </authorList>
    </citation>
    <scope>NUCLEOTIDE SEQUENCE [LARGE SCALE GENOMIC DNA]</scope>
    <source>
        <strain evidence="6 7">NCTC12475</strain>
    </source>
</reference>
<feature type="domain" description="Peptidase S49" evidence="5">
    <location>
        <begin position="103"/>
        <end position="253"/>
    </location>
</feature>
<dbReference type="Proteomes" id="UP000254920">
    <property type="component" value="Unassembled WGS sequence"/>
</dbReference>